<dbReference type="SUPFAM" id="SSF48452">
    <property type="entry name" value="TPR-like"/>
    <property type="match status" value="1"/>
</dbReference>
<feature type="DNA-binding region" description="OmpR/PhoB-type" evidence="5">
    <location>
        <begin position="1"/>
        <end position="94"/>
    </location>
</feature>
<dbReference type="SMART" id="SM01043">
    <property type="entry name" value="BTAD"/>
    <property type="match status" value="1"/>
</dbReference>
<dbReference type="SUPFAM" id="SSF46894">
    <property type="entry name" value="C-terminal effector domain of the bipartite response regulators"/>
    <property type="match status" value="1"/>
</dbReference>
<comment type="similarity">
    <text evidence="1">Belongs to the AfsR/DnrI/RedD regulatory family.</text>
</comment>
<evidence type="ECO:0000256" key="2">
    <source>
        <dbReference type="ARBA" id="ARBA00023015"/>
    </source>
</evidence>
<dbReference type="Proteomes" id="UP000256269">
    <property type="component" value="Unassembled WGS sequence"/>
</dbReference>
<organism evidence="7 8">
    <name type="scientific">Kutzneria buriramensis</name>
    <dbReference type="NCBI Taxonomy" id="1045776"/>
    <lineage>
        <taxon>Bacteria</taxon>
        <taxon>Bacillati</taxon>
        <taxon>Actinomycetota</taxon>
        <taxon>Actinomycetes</taxon>
        <taxon>Pseudonocardiales</taxon>
        <taxon>Pseudonocardiaceae</taxon>
        <taxon>Kutzneria</taxon>
    </lineage>
</organism>
<dbReference type="InterPro" id="IPR005158">
    <property type="entry name" value="BTAD"/>
</dbReference>
<dbReference type="PANTHER" id="PTHR35807:SF1">
    <property type="entry name" value="TRANSCRIPTIONAL REGULATOR REDD"/>
    <property type="match status" value="1"/>
</dbReference>
<dbReference type="InterPro" id="IPR036388">
    <property type="entry name" value="WH-like_DNA-bd_sf"/>
</dbReference>
<keyword evidence="2" id="KW-0805">Transcription regulation</keyword>
<keyword evidence="4" id="KW-0804">Transcription</keyword>
<dbReference type="Gene3D" id="1.10.10.10">
    <property type="entry name" value="Winged helix-like DNA-binding domain superfamily/Winged helix DNA-binding domain"/>
    <property type="match status" value="1"/>
</dbReference>
<dbReference type="Pfam" id="PF03704">
    <property type="entry name" value="BTAD"/>
    <property type="match status" value="1"/>
</dbReference>
<dbReference type="SMART" id="SM00862">
    <property type="entry name" value="Trans_reg_C"/>
    <property type="match status" value="1"/>
</dbReference>
<dbReference type="FunFam" id="1.25.40.10:FF:000222">
    <property type="entry name" value="SARP family transcriptional regulator"/>
    <property type="match status" value="1"/>
</dbReference>
<dbReference type="GO" id="GO:0003677">
    <property type="term" value="F:DNA binding"/>
    <property type="evidence" value="ECO:0007669"/>
    <property type="project" value="UniProtKB-UniRule"/>
</dbReference>
<dbReference type="Gene3D" id="1.25.40.10">
    <property type="entry name" value="Tetratricopeptide repeat domain"/>
    <property type="match status" value="1"/>
</dbReference>
<dbReference type="PROSITE" id="PS51755">
    <property type="entry name" value="OMPR_PHOB"/>
    <property type="match status" value="1"/>
</dbReference>
<feature type="domain" description="OmpR/PhoB-type" evidence="6">
    <location>
        <begin position="1"/>
        <end position="94"/>
    </location>
</feature>
<protein>
    <submittedName>
        <fullName evidence="7">DNA-binding SARP family transcriptional activator</fullName>
    </submittedName>
</protein>
<reference evidence="7 8" key="1">
    <citation type="submission" date="2018-08" db="EMBL/GenBank/DDBJ databases">
        <title>Genomic Encyclopedia of Archaeal and Bacterial Type Strains, Phase II (KMG-II): from individual species to whole genera.</title>
        <authorList>
            <person name="Goeker M."/>
        </authorList>
    </citation>
    <scope>NUCLEOTIDE SEQUENCE [LARGE SCALE GENOMIC DNA]</scope>
    <source>
        <strain evidence="7 8">DSM 45791</strain>
    </source>
</reference>
<dbReference type="RefSeq" id="WP_116181646.1">
    <property type="nucleotide sequence ID" value="NZ_CP144375.1"/>
</dbReference>
<dbReference type="InterPro" id="IPR001867">
    <property type="entry name" value="OmpR/PhoB-type_DNA-bd"/>
</dbReference>
<evidence type="ECO:0000313" key="8">
    <source>
        <dbReference type="Proteomes" id="UP000256269"/>
    </source>
</evidence>
<gene>
    <name evidence="7" type="ORF">BCF44_12922</name>
</gene>
<evidence type="ECO:0000256" key="3">
    <source>
        <dbReference type="ARBA" id="ARBA00023125"/>
    </source>
</evidence>
<dbReference type="AlphaFoldDB" id="A0A3E0GU72"/>
<dbReference type="InterPro" id="IPR016032">
    <property type="entry name" value="Sig_transdc_resp-reg_C-effctor"/>
</dbReference>
<evidence type="ECO:0000313" key="7">
    <source>
        <dbReference type="EMBL" id="REH27634.1"/>
    </source>
</evidence>
<comment type="caution">
    <text evidence="7">The sequence shown here is derived from an EMBL/GenBank/DDBJ whole genome shotgun (WGS) entry which is preliminary data.</text>
</comment>
<dbReference type="Pfam" id="PF00486">
    <property type="entry name" value="Trans_reg_C"/>
    <property type="match status" value="1"/>
</dbReference>
<dbReference type="GO" id="GO:0000160">
    <property type="term" value="P:phosphorelay signal transduction system"/>
    <property type="evidence" value="ECO:0007669"/>
    <property type="project" value="InterPro"/>
</dbReference>
<proteinExistence type="inferred from homology"/>
<dbReference type="InterPro" id="IPR011990">
    <property type="entry name" value="TPR-like_helical_dom_sf"/>
</dbReference>
<dbReference type="GO" id="GO:0006355">
    <property type="term" value="P:regulation of DNA-templated transcription"/>
    <property type="evidence" value="ECO:0007669"/>
    <property type="project" value="InterPro"/>
</dbReference>
<name>A0A3E0GU72_9PSEU</name>
<evidence type="ECO:0000256" key="1">
    <source>
        <dbReference type="ARBA" id="ARBA00005820"/>
    </source>
</evidence>
<accession>A0A3E0GU72</accession>
<evidence type="ECO:0000256" key="5">
    <source>
        <dbReference type="PROSITE-ProRule" id="PRU01091"/>
    </source>
</evidence>
<dbReference type="InterPro" id="IPR051677">
    <property type="entry name" value="AfsR-DnrI-RedD_regulator"/>
</dbReference>
<evidence type="ECO:0000259" key="6">
    <source>
        <dbReference type="PROSITE" id="PS51755"/>
    </source>
</evidence>
<dbReference type="OrthoDB" id="3817100at2"/>
<keyword evidence="8" id="KW-1185">Reference proteome</keyword>
<keyword evidence="3 5" id="KW-0238">DNA-binding</keyword>
<dbReference type="CDD" id="cd15831">
    <property type="entry name" value="BTAD"/>
    <property type="match status" value="1"/>
</dbReference>
<sequence length="253" mass="28393">MAYQVLGALRVADENGSASIGAHKVKTLLGVLLVRANQVVPADQLLNELWGSNPPRRATAGLHVYVSQLRRFLANTVDRPDPLVTRAPGYLLQVGSDELDLLVFRRLVQRGRSSMRAGNHEEASAAFSSALDLWRGPALDDLRDGEVIGRFVSWLEELRLECVEMLVECDFELGRHRELVGFLYDLVSEHPLHEAFYRQLMLALYRCERRADALRVYKTARETLTAELGLEPCRSLRDLHHAILLGDGDRLAG</sequence>
<dbReference type="EMBL" id="QUNO01000029">
    <property type="protein sequence ID" value="REH27634.1"/>
    <property type="molecule type" value="Genomic_DNA"/>
</dbReference>
<evidence type="ECO:0000256" key="4">
    <source>
        <dbReference type="ARBA" id="ARBA00023163"/>
    </source>
</evidence>
<dbReference type="PANTHER" id="PTHR35807">
    <property type="entry name" value="TRANSCRIPTIONAL REGULATOR REDD-RELATED"/>
    <property type="match status" value="1"/>
</dbReference>